<sequence length="122" mass="13618">HFCHAAGDRGRYPQEHSAVSRHCSDQHLRLAQEHVRRAVGTREETFRRRMSRCVYGSSGIAIPQELNRIPPFCMYEQPPNDHLGAAIEKALSLALALQYATHHQVELCCTRGTVDLVGDVGG</sequence>
<gene>
    <name evidence="1" type="ORF">BC936DRAFT_141641</name>
</gene>
<protein>
    <submittedName>
        <fullName evidence="1">Uncharacterized protein</fullName>
    </submittedName>
</protein>
<dbReference type="Proteomes" id="UP000268093">
    <property type="component" value="Unassembled WGS sequence"/>
</dbReference>
<proteinExistence type="predicted"/>
<feature type="non-terminal residue" evidence="1">
    <location>
        <position position="1"/>
    </location>
</feature>
<accession>A0A433DFX7</accession>
<name>A0A433DFX7_9FUNG</name>
<evidence type="ECO:0000313" key="2">
    <source>
        <dbReference type="Proteomes" id="UP000268093"/>
    </source>
</evidence>
<dbReference type="EMBL" id="RBNI01002017">
    <property type="protein sequence ID" value="RUP49744.1"/>
    <property type="molecule type" value="Genomic_DNA"/>
</dbReference>
<evidence type="ECO:0000313" key="1">
    <source>
        <dbReference type="EMBL" id="RUP49744.1"/>
    </source>
</evidence>
<comment type="caution">
    <text evidence="1">The sequence shown here is derived from an EMBL/GenBank/DDBJ whole genome shotgun (WGS) entry which is preliminary data.</text>
</comment>
<keyword evidence="2" id="KW-1185">Reference proteome</keyword>
<dbReference type="AlphaFoldDB" id="A0A433DFX7"/>
<organism evidence="1 2">
    <name type="scientific">Jimgerdemannia flammicorona</name>
    <dbReference type="NCBI Taxonomy" id="994334"/>
    <lineage>
        <taxon>Eukaryota</taxon>
        <taxon>Fungi</taxon>
        <taxon>Fungi incertae sedis</taxon>
        <taxon>Mucoromycota</taxon>
        <taxon>Mucoromycotina</taxon>
        <taxon>Endogonomycetes</taxon>
        <taxon>Endogonales</taxon>
        <taxon>Endogonaceae</taxon>
        <taxon>Jimgerdemannia</taxon>
    </lineage>
</organism>
<reference evidence="1 2" key="1">
    <citation type="journal article" date="2018" name="New Phytol.">
        <title>Phylogenomics of Endogonaceae and evolution of mycorrhizas within Mucoromycota.</title>
        <authorList>
            <person name="Chang Y."/>
            <person name="Desiro A."/>
            <person name="Na H."/>
            <person name="Sandor L."/>
            <person name="Lipzen A."/>
            <person name="Clum A."/>
            <person name="Barry K."/>
            <person name="Grigoriev I.V."/>
            <person name="Martin F.M."/>
            <person name="Stajich J.E."/>
            <person name="Smith M.E."/>
            <person name="Bonito G."/>
            <person name="Spatafora J.W."/>
        </authorList>
    </citation>
    <scope>NUCLEOTIDE SEQUENCE [LARGE SCALE GENOMIC DNA]</scope>
    <source>
        <strain evidence="1 2">GMNB39</strain>
    </source>
</reference>